<name>A0ABS2R5Q7_9BACI</name>
<accession>A0ABS2R5Q7</accession>
<evidence type="ECO:0000313" key="2">
    <source>
        <dbReference type="Proteomes" id="UP000823485"/>
    </source>
</evidence>
<dbReference type="Proteomes" id="UP000823485">
    <property type="component" value="Unassembled WGS sequence"/>
</dbReference>
<reference evidence="1 2" key="1">
    <citation type="submission" date="2021-01" db="EMBL/GenBank/DDBJ databases">
        <title>Genomic Encyclopedia of Type Strains, Phase IV (KMG-IV): sequencing the most valuable type-strain genomes for metagenomic binning, comparative biology and taxonomic classification.</title>
        <authorList>
            <person name="Goeker M."/>
        </authorList>
    </citation>
    <scope>NUCLEOTIDE SEQUENCE [LARGE SCALE GENOMIC DNA]</scope>
    <source>
        <strain evidence="1 2">DSM 105453</strain>
    </source>
</reference>
<gene>
    <name evidence="1" type="ORF">JOC94_001938</name>
</gene>
<dbReference type="EMBL" id="JAFBFH010000011">
    <property type="protein sequence ID" value="MBM7714966.1"/>
    <property type="molecule type" value="Genomic_DNA"/>
</dbReference>
<sequence length="38" mass="4228">MRADTFAGSQIRVPEGVTTGIAEEFPTGYRVPKQRYPT</sequence>
<comment type="caution">
    <text evidence="1">The sequence shown here is derived from an EMBL/GenBank/DDBJ whole genome shotgun (WGS) entry which is preliminary data.</text>
</comment>
<keyword evidence="2" id="KW-1185">Reference proteome</keyword>
<proteinExistence type="predicted"/>
<organism evidence="1 2">
    <name type="scientific">Siminovitchia thermophila</name>
    <dbReference type="NCBI Taxonomy" id="1245522"/>
    <lineage>
        <taxon>Bacteria</taxon>
        <taxon>Bacillati</taxon>
        <taxon>Bacillota</taxon>
        <taxon>Bacilli</taxon>
        <taxon>Bacillales</taxon>
        <taxon>Bacillaceae</taxon>
        <taxon>Siminovitchia</taxon>
    </lineage>
</organism>
<protein>
    <submittedName>
        <fullName evidence="1">Uncharacterized protein</fullName>
    </submittedName>
</protein>
<evidence type="ECO:0000313" key="1">
    <source>
        <dbReference type="EMBL" id="MBM7714966.1"/>
    </source>
</evidence>